<evidence type="ECO:0000256" key="1">
    <source>
        <dbReference type="ARBA" id="ARBA00022527"/>
    </source>
</evidence>
<keyword evidence="5" id="KW-1185">Reference proteome</keyword>
<sequence length="307" mass="31734">MPSTPDAHQLVLPTAREPLATTVAAFLAAPLLRGEAVVVVATPEHRRQTAAALVAAGADLAAARADGRYLELDAAATLASFCTDDGPSEELFCTHVVGLVASLAVRFGAVHAYGEMVGLLAAAGHLVAALALEDLWSEAMAELPLRLLCGYPEGSLDGREQVSHVCAAHDVLAPVPSASVAVGLPVGSTAGLLARRTLLGACVTWGLHDVDWVDDVSLLVTELVGNAVRHTEGARALQLDRYGDAVGIVVVDASERWPRSVAPEGLAESGRGLTVVGALAERWGVEPRPGGKAVWARTRPCPVPVTG</sequence>
<dbReference type="PANTHER" id="PTHR35526:SF3">
    <property type="entry name" value="ANTI-SIGMA-F FACTOR RSBW"/>
    <property type="match status" value="1"/>
</dbReference>
<dbReference type="InterPro" id="IPR025847">
    <property type="entry name" value="MEDS_domain"/>
</dbReference>
<evidence type="ECO:0000259" key="2">
    <source>
        <dbReference type="Pfam" id="PF13581"/>
    </source>
</evidence>
<dbReference type="CDD" id="cd16936">
    <property type="entry name" value="HATPase_RsbW-like"/>
    <property type="match status" value="1"/>
</dbReference>
<evidence type="ECO:0000313" key="5">
    <source>
        <dbReference type="Proteomes" id="UP001595685"/>
    </source>
</evidence>
<keyword evidence="1" id="KW-0808">Transferase</keyword>
<feature type="domain" description="Histidine kinase/HSP90-like ATPase" evidence="2">
    <location>
        <begin position="202"/>
        <end position="297"/>
    </location>
</feature>
<dbReference type="InterPro" id="IPR003594">
    <property type="entry name" value="HATPase_dom"/>
</dbReference>
<dbReference type="RefSeq" id="WP_340288998.1">
    <property type="nucleotide sequence ID" value="NZ_JBBEOI010000004.1"/>
</dbReference>
<organism evidence="4 5">
    <name type="scientific">Aquipuribacter hungaricus</name>
    <dbReference type="NCBI Taxonomy" id="545624"/>
    <lineage>
        <taxon>Bacteria</taxon>
        <taxon>Bacillati</taxon>
        <taxon>Actinomycetota</taxon>
        <taxon>Actinomycetes</taxon>
        <taxon>Micrococcales</taxon>
        <taxon>Intrasporangiaceae</taxon>
        <taxon>Aquipuribacter</taxon>
    </lineage>
</organism>
<gene>
    <name evidence="4" type="ORF">ACFOLH_09375</name>
</gene>
<proteinExistence type="predicted"/>
<dbReference type="EMBL" id="JBHRWW010000005">
    <property type="protein sequence ID" value="MFC3688548.1"/>
    <property type="molecule type" value="Genomic_DNA"/>
</dbReference>
<dbReference type="InterPro" id="IPR036890">
    <property type="entry name" value="HATPase_C_sf"/>
</dbReference>
<comment type="caution">
    <text evidence="4">The sequence shown here is derived from an EMBL/GenBank/DDBJ whole genome shotgun (WGS) entry which is preliminary data.</text>
</comment>
<dbReference type="SUPFAM" id="SSF55874">
    <property type="entry name" value="ATPase domain of HSP90 chaperone/DNA topoisomerase II/histidine kinase"/>
    <property type="match status" value="1"/>
</dbReference>
<dbReference type="Gene3D" id="3.30.565.10">
    <property type="entry name" value="Histidine kinase-like ATPase, C-terminal domain"/>
    <property type="match status" value="1"/>
</dbReference>
<evidence type="ECO:0000259" key="3">
    <source>
        <dbReference type="Pfam" id="PF14417"/>
    </source>
</evidence>
<keyword evidence="1" id="KW-0723">Serine/threonine-protein kinase</keyword>
<dbReference type="Pfam" id="PF13581">
    <property type="entry name" value="HATPase_c_2"/>
    <property type="match status" value="1"/>
</dbReference>
<keyword evidence="1" id="KW-0418">Kinase</keyword>
<evidence type="ECO:0000313" key="4">
    <source>
        <dbReference type="EMBL" id="MFC3688548.1"/>
    </source>
</evidence>
<name>A0ABV7WFD4_9MICO</name>
<protein>
    <submittedName>
        <fullName evidence="4">MEDS domain-containing protein</fullName>
    </submittedName>
</protein>
<dbReference type="InterPro" id="IPR050267">
    <property type="entry name" value="Anti-sigma-factor_SerPK"/>
</dbReference>
<reference evidence="5" key="1">
    <citation type="journal article" date="2019" name="Int. J. Syst. Evol. Microbiol.">
        <title>The Global Catalogue of Microorganisms (GCM) 10K type strain sequencing project: providing services to taxonomists for standard genome sequencing and annotation.</title>
        <authorList>
            <consortium name="The Broad Institute Genomics Platform"/>
            <consortium name="The Broad Institute Genome Sequencing Center for Infectious Disease"/>
            <person name="Wu L."/>
            <person name="Ma J."/>
        </authorList>
    </citation>
    <scope>NUCLEOTIDE SEQUENCE [LARGE SCALE GENOMIC DNA]</scope>
    <source>
        <strain evidence="5">NCAIM B.02333</strain>
    </source>
</reference>
<accession>A0ABV7WFD4</accession>
<feature type="domain" description="MEDS" evidence="3">
    <location>
        <begin position="8"/>
        <end position="169"/>
    </location>
</feature>
<dbReference type="Proteomes" id="UP001595685">
    <property type="component" value="Unassembled WGS sequence"/>
</dbReference>
<dbReference type="PANTHER" id="PTHR35526">
    <property type="entry name" value="ANTI-SIGMA-F FACTOR RSBW-RELATED"/>
    <property type="match status" value="1"/>
</dbReference>
<dbReference type="Pfam" id="PF14417">
    <property type="entry name" value="MEDS"/>
    <property type="match status" value="1"/>
</dbReference>